<name>A0ABR0SU46_9HYPO</name>
<keyword evidence="2" id="KW-0653">Protein transport</keyword>
<dbReference type="Pfam" id="PF08700">
    <property type="entry name" value="VPS51_Exo84_N"/>
    <property type="match status" value="1"/>
</dbReference>
<evidence type="ECO:0000256" key="3">
    <source>
        <dbReference type="SAM" id="MobiDB-lite"/>
    </source>
</evidence>
<gene>
    <name evidence="4" type="ORF">PT974_04112</name>
</gene>
<accession>A0ABR0SU46</accession>
<dbReference type="Proteomes" id="UP001338125">
    <property type="component" value="Unassembled WGS sequence"/>
</dbReference>
<comment type="subcellular location">
    <subcellularLocation>
        <location evidence="2">Golgi apparatus</location>
        <location evidence="2">trans-Golgi network</location>
    </subcellularLocation>
</comment>
<evidence type="ECO:0000313" key="4">
    <source>
        <dbReference type="EMBL" id="KAK5995695.1"/>
    </source>
</evidence>
<comment type="subunit">
    <text evidence="2">Component of the Golgi-associated retrograde protein (GARP) complex.</text>
</comment>
<organism evidence="4 5">
    <name type="scientific">Cladobotryum mycophilum</name>
    <dbReference type="NCBI Taxonomy" id="491253"/>
    <lineage>
        <taxon>Eukaryota</taxon>
        <taxon>Fungi</taxon>
        <taxon>Dikarya</taxon>
        <taxon>Ascomycota</taxon>
        <taxon>Pezizomycotina</taxon>
        <taxon>Sordariomycetes</taxon>
        <taxon>Hypocreomycetidae</taxon>
        <taxon>Hypocreales</taxon>
        <taxon>Hypocreaceae</taxon>
        <taxon>Cladobotryum</taxon>
    </lineage>
</organism>
<comment type="function">
    <text evidence="2">Acts as component of the GARP complex that is involved in retrograde transport from early and late endosomes to the trans-Golgi network (TGN).</text>
</comment>
<evidence type="ECO:0000313" key="5">
    <source>
        <dbReference type="Proteomes" id="UP001338125"/>
    </source>
</evidence>
<keyword evidence="2" id="KW-0445">Lipid transport</keyword>
<feature type="compositionally biased region" description="Low complexity" evidence="3">
    <location>
        <begin position="207"/>
        <end position="221"/>
    </location>
</feature>
<keyword evidence="5" id="KW-1185">Reference proteome</keyword>
<feature type="region of interest" description="Disordered" evidence="3">
    <location>
        <begin position="384"/>
        <end position="405"/>
    </location>
</feature>
<sequence>MPHIHLAAQQHAALWREQHRAPRHHGASPEDHLLPYQGLADADAGYAPELDGVDAFTLAVLEDEPVGGVEACRGRGRGRAPLRGLCLCLGVVPVFVVFCRDPDDLPSARALPLSMASSSSICSHRLSDRFSTSRTWTCTSRGSFTSLTAGLSMPGGNAGREGSIMLLPPPLVRSHAKSRALAVARREWIGGGGCAPCLPREPSTPLRRIPSGTPTSSTRPSLDVNRSNVASPVLGSSQFPAGGAGATAATGPATNKRSNRVALREYYNLRANAPRIEILDSEVPTSELDAQNFSAGEYVAKLVAESTLQDLLRLYTKVLGEVRALDAEKKALVYDNYSKLIAATETIRKMRANMDPLNPMASTLDPAITQIYSQASAIRESLRESIPPPDSDEAQQREEQQRRQRTRELAIEVLATPERLRALVKEGKMNEARRQWEMPRRLLEVWKQKGVGGDDVQTCIDEGDAAVGRIQNASPVERTSRDER</sequence>
<comment type="caution">
    <text evidence="4">The sequence shown here is derived from an EMBL/GenBank/DDBJ whole genome shotgun (WGS) entry which is preliminary data.</text>
</comment>
<feature type="compositionally biased region" description="Basic and acidic residues" evidence="3">
    <location>
        <begin position="394"/>
        <end position="405"/>
    </location>
</feature>
<protein>
    <recommendedName>
        <fullName evidence="2">Vacuolar protein sorting-associated protein 51 homolog</fullName>
    </recommendedName>
</protein>
<comment type="similarity">
    <text evidence="1 2">Belongs to the VPS51 family.</text>
</comment>
<keyword evidence="2" id="KW-0333">Golgi apparatus</keyword>
<feature type="region of interest" description="Disordered" evidence="3">
    <location>
        <begin position="199"/>
        <end position="227"/>
    </location>
</feature>
<reference evidence="4 5" key="1">
    <citation type="submission" date="2024-01" db="EMBL/GenBank/DDBJ databases">
        <title>Complete genome of Cladobotryum mycophilum ATHUM6906.</title>
        <authorList>
            <person name="Christinaki A.C."/>
            <person name="Myridakis A.I."/>
            <person name="Kouvelis V.N."/>
        </authorList>
    </citation>
    <scope>NUCLEOTIDE SEQUENCE [LARGE SCALE GENOMIC DNA]</scope>
    <source>
        <strain evidence="4 5">ATHUM6906</strain>
    </source>
</reference>
<dbReference type="PANTHER" id="PTHR15954:SF4">
    <property type="entry name" value="VACUOLAR PROTEIN SORTING-ASSOCIATED PROTEIN 51 HOMOLOG"/>
    <property type="match status" value="1"/>
</dbReference>
<dbReference type="InterPro" id="IPR014812">
    <property type="entry name" value="Vps51"/>
</dbReference>
<feature type="region of interest" description="Disordered" evidence="3">
    <location>
        <begin position="15"/>
        <end position="34"/>
    </location>
</feature>
<keyword evidence="2" id="KW-0813">Transport</keyword>
<evidence type="ECO:0000256" key="2">
    <source>
        <dbReference type="RuleBase" id="RU368010"/>
    </source>
</evidence>
<dbReference type="EMBL" id="JAVFKD010000004">
    <property type="protein sequence ID" value="KAK5995695.1"/>
    <property type="molecule type" value="Genomic_DNA"/>
</dbReference>
<evidence type="ECO:0000256" key="1">
    <source>
        <dbReference type="ARBA" id="ARBA00006080"/>
    </source>
</evidence>
<proteinExistence type="inferred from homology"/>
<dbReference type="PANTHER" id="PTHR15954">
    <property type="entry name" value="VACUOLAR PROTEIN SORTING-ASSOCIATED PROTEIN 51 HOMOLOG"/>
    <property type="match status" value="1"/>
</dbReference>